<dbReference type="Proteomes" id="UP000614261">
    <property type="component" value="Unassembled WGS sequence"/>
</dbReference>
<dbReference type="PROSITE" id="PS50931">
    <property type="entry name" value="HTH_LYSR"/>
    <property type="match status" value="1"/>
</dbReference>
<evidence type="ECO:0000259" key="5">
    <source>
        <dbReference type="PROSITE" id="PS50931"/>
    </source>
</evidence>
<evidence type="ECO:0000256" key="2">
    <source>
        <dbReference type="ARBA" id="ARBA00023015"/>
    </source>
</evidence>
<dbReference type="PANTHER" id="PTHR30419">
    <property type="entry name" value="HTH-TYPE TRANSCRIPTIONAL REGULATOR YBHD"/>
    <property type="match status" value="1"/>
</dbReference>
<dbReference type="InterPro" id="IPR050950">
    <property type="entry name" value="HTH-type_LysR_regulators"/>
</dbReference>
<evidence type="ECO:0000313" key="6">
    <source>
        <dbReference type="EMBL" id="GGB61128.1"/>
    </source>
</evidence>
<organism evidence="6 7">
    <name type="scientific">Blastomonas aquatica</name>
    <dbReference type="NCBI Taxonomy" id="1510276"/>
    <lineage>
        <taxon>Bacteria</taxon>
        <taxon>Pseudomonadati</taxon>
        <taxon>Pseudomonadota</taxon>
        <taxon>Alphaproteobacteria</taxon>
        <taxon>Sphingomonadales</taxon>
        <taxon>Sphingomonadaceae</taxon>
        <taxon>Blastomonas</taxon>
    </lineage>
</organism>
<name>A0ABQ1J9J6_9SPHN</name>
<gene>
    <name evidence="6" type="ORF">GCM10010833_15100</name>
</gene>
<comment type="caution">
    <text evidence="6">The sequence shown here is derived from an EMBL/GenBank/DDBJ whole genome shotgun (WGS) entry which is preliminary data.</text>
</comment>
<accession>A0ABQ1J9J6</accession>
<dbReference type="SUPFAM" id="SSF53850">
    <property type="entry name" value="Periplasmic binding protein-like II"/>
    <property type="match status" value="1"/>
</dbReference>
<reference evidence="7" key="1">
    <citation type="journal article" date="2019" name="Int. J. Syst. Evol. Microbiol.">
        <title>The Global Catalogue of Microorganisms (GCM) 10K type strain sequencing project: providing services to taxonomists for standard genome sequencing and annotation.</title>
        <authorList>
            <consortium name="The Broad Institute Genomics Platform"/>
            <consortium name="The Broad Institute Genome Sequencing Center for Infectious Disease"/>
            <person name="Wu L."/>
            <person name="Ma J."/>
        </authorList>
    </citation>
    <scope>NUCLEOTIDE SEQUENCE [LARGE SCALE GENOMIC DNA]</scope>
    <source>
        <strain evidence="7">CGMCC 1.12851</strain>
    </source>
</reference>
<dbReference type="Gene3D" id="1.10.10.10">
    <property type="entry name" value="Winged helix-like DNA-binding domain superfamily/Winged helix DNA-binding domain"/>
    <property type="match status" value="1"/>
</dbReference>
<dbReference type="InterPro" id="IPR005119">
    <property type="entry name" value="LysR_subst-bd"/>
</dbReference>
<keyword evidence="2" id="KW-0805">Transcription regulation</keyword>
<dbReference type="PANTHER" id="PTHR30419:SF8">
    <property type="entry name" value="NITROGEN ASSIMILATION TRANSCRIPTIONAL ACTIVATOR-RELATED"/>
    <property type="match status" value="1"/>
</dbReference>
<dbReference type="EMBL" id="BMGD01000002">
    <property type="protein sequence ID" value="GGB61128.1"/>
    <property type="molecule type" value="Genomic_DNA"/>
</dbReference>
<evidence type="ECO:0000313" key="7">
    <source>
        <dbReference type="Proteomes" id="UP000614261"/>
    </source>
</evidence>
<evidence type="ECO:0000256" key="1">
    <source>
        <dbReference type="ARBA" id="ARBA00009437"/>
    </source>
</evidence>
<keyword evidence="3" id="KW-0238">DNA-binding</keyword>
<dbReference type="Gene3D" id="3.40.190.290">
    <property type="match status" value="1"/>
</dbReference>
<dbReference type="InterPro" id="IPR036390">
    <property type="entry name" value="WH_DNA-bd_sf"/>
</dbReference>
<proteinExistence type="inferred from homology"/>
<evidence type="ECO:0000256" key="3">
    <source>
        <dbReference type="ARBA" id="ARBA00023125"/>
    </source>
</evidence>
<dbReference type="SUPFAM" id="SSF46785">
    <property type="entry name" value="Winged helix' DNA-binding domain"/>
    <property type="match status" value="1"/>
</dbReference>
<keyword evidence="4" id="KW-0804">Transcription</keyword>
<sequence length="339" mass="37402">MSREAKVHSQQEHQKTKLVAFTATDGILCSHDSNGSQGETGMWDNALHYFYEAANLGSMRLASDKIGVATSSISRQIAQLESEMGIALIERGRRSIRLTEAGQLAFDYHKNQVADREALLNRIQELREVKSGRIDLAIGEGFFGPSFTSLIEGFQRRNPGISITVTSCASSEIIRMVLDDEAHIGMILHTTSEPKIRTRTTVEQPLMVLCAPTHPAAAMEALTIADISQFDLCLPPQGFRIRSTLNHAEKRAQVWLEPRLVTTSIQMMRETAKAGRALTVLPRISALAELEEGSLVARPLLDDAIEHSTVSLIHRLGRQLEGAPARLMGVLEARLKSWS</sequence>
<dbReference type="InterPro" id="IPR000847">
    <property type="entry name" value="LysR_HTH_N"/>
</dbReference>
<dbReference type="InterPro" id="IPR036388">
    <property type="entry name" value="WH-like_DNA-bd_sf"/>
</dbReference>
<protein>
    <submittedName>
        <fullName evidence="6">LysR family transcriptional regulator</fullName>
    </submittedName>
</protein>
<dbReference type="Pfam" id="PF03466">
    <property type="entry name" value="LysR_substrate"/>
    <property type="match status" value="1"/>
</dbReference>
<keyword evidence="7" id="KW-1185">Reference proteome</keyword>
<feature type="domain" description="HTH lysR-type" evidence="5">
    <location>
        <begin position="45"/>
        <end position="99"/>
    </location>
</feature>
<evidence type="ECO:0000256" key="4">
    <source>
        <dbReference type="ARBA" id="ARBA00023163"/>
    </source>
</evidence>
<comment type="similarity">
    <text evidence="1">Belongs to the LysR transcriptional regulatory family.</text>
</comment>
<dbReference type="Pfam" id="PF00126">
    <property type="entry name" value="HTH_1"/>
    <property type="match status" value="1"/>
</dbReference>